<evidence type="ECO:0000313" key="3">
    <source>
        <dbReference type="EMBL" id="WAR04016.1"/>
    </source>
</evidence>
<feature type="domain" description="IgGFc-binding protein N-terminal" evidence="2">
    <location>
        <begin position="139"/>
        <end position="391"/>
    </location>
</feature>
<dbReference type="EMBL" id="CP111015">
    <property type="protein sequence ID" value="WAR04016.1"/>
    <property type="molecule type" value="Genomic_DNA"/>
</dbReference>
<protein>
    <recommendedName>
        <fullName evidence="2">IgGFc-binding protein N-terminal domain-containing protein</fullName>
    </recommendedName>
</protein>
<gene>
    <name evidence="3" type="ORF">MAR_010574</name>
</gene>
<dbReference type="Pfam" id="PF17517">
    <property type="entry name" value="IgGFc_binding"/>
    <property type="match status" value="1"/>
</dbReference>
<keyword evidence="1" id="KW-0812">Transmembrane</keyword>
<proteinExistence type="predicted"/>
<dbReference type="InterPro" id="IPR035234">
    <property type="entry name" value="IgGFc-bd_N"/>
</dbReference>
<evidence type="ECO:0000259" key="2">
    <source>
        <dbReference type="Pfam" id="PF17517"/>
    </source>
</evidence>
<name>A0ABY7EA39_MYAAR</name>
<keyword evidence="1" id="KW-0472">Membrane</keyword>
<reference evidence="3" key="1">
    <citation type="submission" date="2022-11" db="EMBL/GenBank/DDBJ databases">
        <title>Centuries of genome instability and evolution in soft-shell clam transmissible cancer (bioRxiv).</title>
        <authorList>
            <person name="Hart S.F.M."/>
            <person name="Yonemitsu M.A."/>
            <person name="Giersch R.M."/>
            <person name="Beal B.F."/>
            <person name="Arriagada G."/>
            <person name="Davis B.W."/>
            <person name="Ostrander E.A."/>
            <person name="Goff S.P."/>
            <person name="Metzger M.J."/>
        </authorList>
    </citation>
    <scope>NUCLEOTIDE SEQUENCE</scope>
    <source>
        <strain evidence="3">MELC-2E11</strain>
        <tissue evidence="3">Siphon/mantle</tissue>
    </source>
</reference>
<keyword evidence="1" id="KW-1133">Transmembrane helix</keyword>
<dbReference type="PANTHER" id="PTHR46534">
    <property type="entry name" value="IGGFC_BINDING DOMAIN-CONTAINING PROTEIN"/>
    <property type="match status" value="1"/>
</dbReference>
<evidence type="ECO:0000313" key="4">
    <source>
        <dbReference type="Proteomes" id="UP001164746"/>
    </source>
</evidence>
<keyword evidence="4" id="KW-1185">Reference proteome</keyword>
<dbReference type="PANTHER" id="PTHR46534:SF1">
    <property type="entry name" value="IGGFC-BINDING PROTEIN N-TERMINAL DOMAIN-CONTAINING PROTEIN"/>
    <property type="match status" value="1"/>
</dbReference>
<organism evidence="3 4">
    <name type="scientific">Mya arenaria</name>
    <name type="common">Soft-shell clam</name>
    <dbReference type="NCBI Taxonomy" id="6604"/>
    <lineage>
        <taxon>Eukaryota</taxon>
        <taxon>Metazoa</taxon>
        <taxon>Spiralia</taxon>
        <taxon>Lophotrochozoa</taxon>
        <taxon>Mollusca</taxon>
        <taxon>Bivalvia</taxon>
        <taxon>Autobranchia</taxon>
        <taxon>Heteroconchia</taxon>
        <taxon>Euheterodonta</taxon>
        <taxon>Imparidentia</taxon>
        <taxon>Neoheterodontei</taxon>
        <taxon>Myida</taxon>
        <taxon>Myoidea</taxon>
        <taxon>Myidae</taxon>
        <taxon>Mya</taxon>
    </lineage>
</organism>
<dbReference type="Proteomes" id="UP001164746">
    <property type="component" value="Chromosome 4"/>
</dbReference>
<feature type="transmembrane region" description="Helical" evidence="1">
    <location>
        <begin position="503"/>
        <end position="527"/>
    </location>
</feature>
<feature type="transmembrane region" description="Helical" evidence="1">
    <location>
        <begin position="12"/>
        <end position="34"/>
    </location>
</feature>
<accession>A0ABY7EA39</accession>
<evidence type="ECO:0000256" key="1">
    <source>
        <dbReference type="SAM" id="Phobius"/>
    </source>
</evidence>
<sequence length="543" mass="59011">MSKRRRQFQHYFLHSGTYVLGVVAVLLMLIHVALTVDKKSVPDSAGLHFRFSAPLCSKDTPAIVHVVPQTTEAVNVTLISLDPTVTSDRTHYLIDADMSLSVDLPCHDFQWGVYTSMGYELVSTAEVFVYINFLHDNLALLPTDVSGTEYVVTSRLTSMLNETFVVIHGDKTTVNVTLPGDCVSSTIEIDGQTIAGQSKLTVVLPDNGVLGILFNCDITGAHIKSDLPTQVFSGATNRASVSGGMIEQVPPLYTAGRRFLYSAHAWIRSNITVIITGAEMNAGITISTGDNTIRTNLSYPVKVSFDLELNGFMSVVSTASVLCAIVHELLDADSGRHPALIYLTPEALYHTRSNFNLQNEAATVSVNLILTQETFPLVTLNKTVSNPFDQLKISEQSSVPFHGSVYSRTNVSAYMYALSARVTRIYTACSPRPNGGNGDGLDNDCDNVIDEETLNHVDDDGDGRVDEDVRYSGLVVKGAVRETPWEYHVRNSEPEDTGFSTSVISIVISISVAITAVVCFIGGMLLAEKVRRSASSSRVTPIC</sequence>